<sequence length="434" mass="49931">MTDLWEMIDVTAIQEAVIRVLSRARLRELLLRNNFYVFTSDQEWRTWRTDDYFRQLEEQDDLRRPIVYRDDDPVTHCISLDRDDRMQFMLECGLPPQCWAKSGWSPLGVAVHFRANKCFNLLCSVQLDDDVLRQDTGILPRAPNWLMTFVGERSYAYAFERLLDHFDHYNETQQHRIQLPPITPHAIYQVVKDFPVPMIERAARAGLRLALAAHRTTHEGAWHVAPSRPDAIDLIDVLCHECAASLNSYDSHSWTPLFQAVQSGKPDVVKLYIDRGVHTGHIASVAETALHLACRQRPVDLDILQQLLVLINVNSGAGHAQGTPLHTLLSSTWSHTYKNIPWTSTADPVGRIHGRRRKRRRALSAEEQMTMEVALEACNKILGLYPERQAVDGNGRTALQLARELGLRRLSNRIVGAPENAENRWERRLRPRRR</sequence>
<keyword evidence="4" id="KW-1185">Reference proteome</keyword>
<dbReference type="EMBL" id="ML736170">
    <property type="protein sequence ID" value="KAE8381517.1"/>
    <property type="molecule type" value="Genomic_DNA"/>
</dbReference>
<evidence type="ECO:0000256" key="2">
    <source>
        <dbReference type="ARBA" id="ARBA00023043"/>
    </source>
</evidence>
<keyword evidence="2" id="KW-0040">ANK repeat</keyword>
<dbReference type="Gene3D" id="1.25.40.20">
    <property type="entry name" value="Ankyrin repeat-containing domain"/>
    <property type="match status" value="1"/>
</dbReference>
<proteinExistence type="predicted"/>
<name>A0A5N7BJ18_9EURO</name>
<evidence type="ECO:0000256" key="1">
    <source>
        <dbReference type="ARBA" id="ARBA00022737"/>
    </source>
</evidence>
<dbReference type="Pfam" id="PF12796">
    <property type="entry name" value="Ank_2"/>
    <property type="match status" value="1"/>
</dbReference>
<dbReference type="InterPro" id="IPR002110">
    <property type="entry name" value="Ankyrin_rpt"/>
</dbReference>
<dbReference type="OrthoDB" id="426293at2759"/>
<gene>
    <name evidence="3" type="ORF">BDV26DRAFT_278725</name>
</gene>
<dbReference type="PANTHER" id="PTHR24198:SF165">
    <property type="entry name" value="ANKYRIN REPEAT-CONTAINING PROTEIN-RELATED"/>
    <property type="match status" value="1"/>
</dbReference>
<keyword evidence="1" id="KW-0677">Repeat</keyword>
<evidence type="ECO:0000313" key="4">
    <source>
        <dbReference type="Proteomes" id="UP000326198"/>
    </source>
</evidence>
<organism evidence="3 4">
    <name type="scientific">Aspergillus bertholletiae</name>
    <dbReference type="NCBI Taxonomy" id="1226010"/>
    <lineage>
        <taxon>Eukaryota</taxon>
        <taxon>Fungi</taxon>
        <taxon>Dikarya</taxon>
        <taxon>Ascomycota</taxon>
        <taxon>Pezizomycotina</taxon>
        <taxon>Eurotiomycetes</taxon>
        <taxon>Eurotiomycetidae</taxon>
        <taxon>Eurotiales</taxon>
        <taxon>Aspergillaceae</taxon>
        <taxon>Aspergillus</taxon>
        <taxon>Aspergillus subgen. Circumdati</taxon>
    </lineage>
</organism>
<accession>A0A5N7BJ18</accession>
<dbReference type="InterPro" id="IPR036770">
    <property type="entry name" value="Ankyrin_rpt-contain_sf"/>
</dbReference>
<reference evidence="3 4" key="1">
    <citation type="submission" date="2019-04" db="EMBL/GenBank/DDBJ databases">
        <title>Friends and foes A comparative genomics studyof 23 Aspergillus species from section Flavi.</title>
        <authorList>
            <consortium name="DOE Joint Genome Institute"/>
            <person name="Kjaerbolling I."/>
            <person name="Vesth T."/>
            <person name="Frisvad J.C."/>
            <person name="Nybo J.L."/>
            <person name="Theobald S."/>
            <person name="Kildgaard S."/>
            <person name="Isbrandt T."/>
            <person name="Kuo A."/>
            <person name="Sato A."/>
            <person name="Lyhne E.K."/>
            <person name="Kogle M.E."/>
            <person name="Wiebenga A."/>
            <person name="Kun R.S."/>
            <person name="Lubbers R.J."/>
            <person name="Makela M.R."/>
            <person name="Barry K."/>
            <person name="Chovatia M."/>
            <person name="Clum A."/>
            <person name="Daum C."/>
            <person name="Haridas S."/>
            <person name="He G."/>
            <person name="LaButti K."/>
            <person name="Lipzen A."/>
            <person name="Mondo S."/>
            <person name="Riley R."/>
            <person name="Salamov A."/>
            <person name="Simmons B.A."/>
            <person name="Magnuson J.K."/>
            <person name="Henrissat B."/>
            <person name="Mortensen U.H."/>
            <person name="Larsen T.O."/>
            <person name="Devries R.P."/>
            <person name="Grigoriev I.V."/>
            <person name="Machida M."/>
            <person name="Baker S.E."/>
            <person name="Andersen M.R."/>
        </authorList>
    </citation>
    <scope>NUCLEOTIDE SEQUENCE [LARGE SCALE GENOMIC DNA]</scope>
    <source>
        <strain evidence="3 4">IBT 29228</strain>
    </source>
</reference>
<dbReference type="Proteomes" id="UP000326198">
    <property type="component" value="Unassembled WGS sequence"/>
</dbReference>
<evidence type="ECO:0000313" key="3">
    <source>
        <dbReference type="EMBL" id="KAE8381517.1"/>
    </source>
</evidence>
<evidence type="ECO:0008006" key="5">
    <source>
        <dbReference type="Google" id="ProtNLM"/>
    </source>
</evidence>
<dbReference type="PANTHER" id="PTHR24198">
    <property type="entry name" value="ANKYRIN REPEAT AND PROTEIN KINASE DOMAIN-CONTAINING PROTEIN"/>
    <property type="match status" value="1"/>
</dbReference>
<dbReference type="SUPFAM" id="SSF48403">
    <property type="entry name" value="Ankyrin repeat"/>
    <property type="match status" value="1"/>
</dbReference>
<dbReference type="AlphaFoldDB" id="A0A5N7BJ18"/>
<protein>
    <recommendedName>
        <fullName evidence="5">Ankyrin repeat-containing domain protein</fullName>
    </recommendedName>
</protein>